<evidence type="ECO:0000256" key="1">
    <source>
        <dbReference type="ARBA" id="ARBA00004651"/>
    </source>
</evidence>
<feature type="transmembrane region" description="Helical" evidence="22">
    <location>
        <begin position="210"/>
        <end position="228"/>
    </location>
</feature>
<comment type="pathway">
    <text evidence="2">Cell wall biogenesis; peptidoglycan biosynthesis.</text>
</comment>
<evidence type="ECO:0000256" key="2">
    <source>
        <dbReference type="ARBA" id="ARBA00004752"/>
    </source>
</evidence>
<keyword evidence="13" id="KW-0961">Cell wall biogenesis/degradation</keyword>
<keyword evidence="9" id="KW-0573">Peptidoglycan synthesis</keyword>
<dbReference type="PROSITE" id="PS00428">
    <property type="entry name" value="FTSW_RODA_SPOVE"/>
    <property type="match status" value="1"/>
</dbReference>
<dbReference type="RefSeq" id="WP_275239037.1">
    <property type="nucleotide sequence ID" value="NZ_JARFJC010000031.1"/>
</dbReference>
<dbReference type="InterPro" id="IPR001182">
    <property type="entry name" value="FtsW/RodA"/>
</dbReference>
<keyword evidence="8" id="KW-0133">Cell shape</keyword>
<evidence type="ECO:0000256" key="12">
    <source>
        <dbReference type="ARBA" id="ARBA00023306"/>
    </source>
</evidence>
<evidence type="ECO:0000256" key="18">
    <source>
        <dbReference type="ARBA" id="ARBA00041418"/>
    </source>
</evidence>
<evidence type="ECO:0000256" key="11">
    <source>
        <dbReference type="ARBA" id="ARBA00023136"/>
    </source>
</evidence>
<feature type="transmembrane region" description="Helical" evidence="22">
    <location>
        <begin position="325"/>
        <end position="344"/>
    </location>
</feature>
<feature type="transmembrane region" description="Helical" evidence="22">
    <location>
        <begin position="287"/>
        <end position="313"/>
    </location>
</feature>
<comment type="caution">
    <text evidence="23">The sequence shown here is derived from an EMBL/GenBank/DDBJ whole genome shotgun (WGS) entry which is preliminary data.</text>
</comment>
<evidence type="ECO:0000256" key="15">
    <source>
        <dbReference type="ARBA" id="ARBA00033270"/>
    </source>
</evidence>
<evidence type="ECO:0000256" key="6">
    <source>
        <dbReference type="ARBA" id="ARBA00022679"/>
    </source>
</evidence>
<evidence type="ECO:0000313" key="23">
    <source>
        <dbReference type="EMBL" id="MDF8264242.1"/>
    </source>
</evidence>
<evidence type="ECO:0000256" key="16">
    <source>
        <dbReference type="ARBA" id="ARBA00038053"/>
    </source>
</evidence>
<dbReference type="PANTHER" id="PTHR30474">
    <property type="entry name" value="CELL CYCLE PROTEIN"/>
    <property type="match status" value="1"/>
</dbReference>
<keyword evidence="7 22" id="KW-0812">Transmembrane</keyword>
<keyword evidence="24" id="KW-1185">Reference proteome</keyword>
<feature type="transmembrane region" description="Helical" evidence="22">
    <location>
        <begin position="188"/>
        <end position="205"/>
    </location>
</feature>
<feature type="transmembrane region" description="Helical" evidence="22">
    <location>
        <begin position="356"/>
        <end position="381"/>
    </location>
</feature>
<evidence type="ECO:0000313" key="24">
    <source>
        <dbReference type="Proteomes" id="UP001528912"/>
    </source>
</evidence>
<dbReference type="Pfam" id="PF01098">
    <property type="entry name" value="FTSW_RODA_SPOVE"/>
    <property type="match status" value="1"/>
</dbReference>
<evidence type="ECO:0000256" key="7">
    <source>
        <dbReference type="ARBA" id="ARBA00022692"/>
    </source>
</evidence>
<sequence>MSASSTTGGRESLSPWSLEGLRLRLDSPVAAYYILLGASTLLVTFGLVMVLSASSVTSYQESGSSYTVFRTQAMYAAIGLVVAVIASRVSVPWWKRLALPAFFAALVLQLLVFSPLGNSVKGNRNWLAVGGFSMQPSELGKVALVLVGALVLTRKRKLLAHMGHALVPFVPMAAGLMALVLLGHDLGTVLVLLTIAAGILFVAGLRVRVFVVPAVIAAIGVLILVKTSDNRMGRVDAWLGTCADQGRPECYQKVHGLYALADGGWWGLGIGESREKWDWLPEAHNDFIFAIIGEELGLPGTLIVVGLYAALAFAAYRIITRSSDFFVRLATAGIMVWIVTQAMINIGSVTGLLPIIGVPLPLVSAGGSAMVTTMLALGMLVSFARHDPACRAALEARPSLIRRSLAVLPLRKENS</sequence>
<evidence type="ECO:0000256" key="21">
    <source>
        <dbReference type="ARBA" id="ARBA00049966"/>
    </source>
</evidence>
<comment type="function">
    <text evidence="21">Peptidoglycan polymerase that is essential for cell division.</text>
</comment>
<feature type="transmembrane region" description="Helical" evidence="22">
    <location>
        <begin position="73"/>
        <end position="91"/>
    </location>
</feature>
<dbReference type="EMBL" id="JAROAV010000027">
    <property type="protein sequence ID" value="MDF8264242.1"/>
    <property type="molecule type" value="Genomic_DNA"/>
</dbReference>
<dbReference type="InterPro" id="IPR013437">
    <property type="entry name" value="FtsW"/>
</dbReference>
<feature type="transmembrane region" description="Helical" evidence="22">
    <location>
        <begin position="136"/>
        <end position="153"/>
    </location>
</feature>
<keyword evidence="12" id="KW-0131">Cell cycle</keyword>
<accession>A0ABT6C7E6</accession>
<proteinExistence type="inferred from homology"/>
<evidence type="ECO:0000256" key="10">
    <source>
        <dbReference type="ARBA" id="ARBA00022989"/>
    </source>
</evidence>
<keyword evidence="3" id="KW-1003">Cell membrane</keyword>
<evidence type="ECO:0000256" key="5">
    <source>
        <dbReference type="ARBA" id="ARBA00022676"/>
    </source>
</evidence>
<comment type="catalytic activity">
    <reaction evidence="20">
        <text>[GlcNAc-(1-&gt;4)-Mur2Ac(oyl-L-Ala-gamma-D-Glu-L-Lys-D-Ala-D-Ala)](n)-di-trans,octa-cis-undecaprenyl diphosphate + beta-D-GlcNAc-(1-&gt;4)-Mur2Ac(oyl-L-Ala-gamma-D-Glu-L-Lys-D-Ala-D-Ala)-di-trans,octa-cis-undecaprenyl diphosphate = [GlcNAc-(1-&gt;4)-Mur2Ac(oyl-L-Ala-gamma-D-Glu-L-Lys-D-Ala-D-Ala)](n+1)-di-trans,octa-cis-undecaprenyl diphosphate + di-trans,octa-cis-undecaprenyl diphosphate + H(+)</text>
        <dbReference type="Rhea" id="RHEA:23708"/>
        <dbReference type="Rhea" id="RHEA-COMP:9602"/>
        <dbReference type="Rhea" id="RHEA-COMP:9603"/>
        <dbReference type="ChEBI" id="CHEBI:15378"/>
        <dbReference type="ChEBI" id="CHEBI:58405"/>
        <dbReference type="ChEBI" id="CHEBI:60033"/>
        <dbReference type="ChEBI" id="CHEBI:78435"/>
        <dbReference type="EC" id="2.4.99.28"/>
    </reaction>
</comment>
<organism evidence="23 24">
    <name type="scientific">Luteipulveratus flavus</name>
    <dbReference type="NCBI Taxonomy" id="3031728"/>
    <lineage>
        <taxon>Bacteria</taxon>
        <taxon>Bacillati</taxon>
        <taxon>Actinomycetota</taxon>
        <taxon>Actinomycetes</taxon>
        <taxon>Micrococcales</taxon>
        <taxon>Dermacoccaceae</taxon>
        <taxon>Luteipulveratus</taxon>
    </lineage>
</organism>
<dbReference type="EC" id="2.4.99.28" evidence="19"/>
<evidence type="ECO:0000256" key="3">
    <source>
        <dbReference type="ARBA" id="ARBA00022475"/>
    </source>
</evidence>
<evidence type="ECO:0000256" key="20">
    <source>
        <dbReference type="ARBA" id="ARBA00049902"/>
    </source>
</evidence>
<dbReference type="InterPro" id="IPR018365">
    <property type="entry name" value="Cell_cycle_FtsW-rel_CS"/>
</dbReference>
<evidence type="ECO:0000256" key="9">
    <source>
        <dbReference type="ARBA" id="ARBA00022984"/>
    </source>
</evidence>
<comment type="subcellular location">
    <subcellularLocation>
        <location evidence="1">Cell membrane</location>
        <topology evidence="1">Multi-pass membrane protein</topology>
    </subcellularLocation>
</comment>
<name>A0ABT6C7E6_9MICO</name>
<reference evidence="23 24" key="1">
    <citation type="submission" date="2023-03" db="EMBL/GenBank/DDBJ databases">
        <title>YIM 133296 draft genome.</title>
        <authorList>
            <person name="Xiong L."/>
        </authorList>
    </citation>
    <scope>NUCLEOTIDE SEQUENCE [LARGE SCALE GENOMIC DNA]</scope>
    <source>
        <strain evidence="23 24">YIM 133296</strain>
    </source>
</reference>
<protein>
    <recommendedName>
        <fullName evidence="17">Probable peptidoglycan glycosyltransferase FtsW</fullName>
        <ecNumber evidence="19">2.4.99.28</ecNumber>
    </recommendedName>
    <alternativeName>
        <fullName evidence="18">Cell division protein FtsW</fullName>
    </alternativeName>
    <alternativeName>
        <fullName evidence="15">Cell wall polymerase</fullName>
    </alternativeName>
    <alternativeName>
        <fullName evidence="14">Peptidoglycan polymerase</fullName>
    </alternativeName>
</protein>
<gene>
    <name evidence="23" type="primary">ftsW</name>
    <name evidence="23" type="ORF">P4R38_08315</name>
</gene>
<evidence type="ECO:0000256" key="17">
    <source>
        <dbReference type="ARBA" id="ARBA00041185"/>
    </source>
</evidence>
<evidence type="ECO:0000256" key="8">
    <source>
        <dbReference type="ARBA" id="ARBA00022960"/>
    </source>
</evidence>
<evidence type="ECO:0000256" key="22">
    <source>
        <dbReference type="SAM" id="Phobius"/>
    </source>
</evidence>
<evidence type="ECO:0000256" key="13">
    <source>
        <dbReference type="ARBA" id="ARBA00023316"/>
    </source>
</evidence>
<feature type="transmembrane region" description="Helical" evidence="22">
    <location>
        <begin position="98"/>
        <end position="116"/>
    </location>
</feature>
<evidence type="ECO:0000256" key="19">
    <source>
        <dbReference type="ARBA" id="ARBA00044770"/>
    </source>
</evidence>
<feature type="transmembrane region" description="Helical" evidence="22">
    <location>
        <begin position="30"/>
        <end position="53"/>
    </location>
</feature>
<keyword evidence="11 22" id="KW-0472">Membrane</keyword>
<dbReference type="Proteomes" id="UP001528912">
    <property type="component" value="Unassembled WGS sequence"/>
</dbReference>
<dbReference type="PANTHER" id="PTHR30474:SF2">
    <property type="entry name" value="PEPTIDOGLYCAN GLYCOSYLTRANSFERASE FTSW-RELATED"/>
    <property type="match status" value="1"/>
</dbReference>
<keyword evidence="6" id="KW-0808">Transferase</keyword>
<dbReference type="NCBIfam" id="TIGR02614">
    <property type="entry name" value="ftsW"/>
    <property type="match status" value="1"/>
</dbReference>
<feature type="transmembrane region" description="Helical" evidence="22">
    <location>
        <begin position="165"/>
        <end position="182"/>
    </location>
</feature>
<evidence type="ECO:0000256" key="4">
    <source>
        <dbReference type="ARBA" id="ARBA00022618"/>
    </source>
</evidence>
<keyword evidence="4" id="KW-0132">Cell division</keyword>
<keyword evidence="5" id="KW-0328">Glycosyltransferase</keyword>
<comment type="similarity">
    <text evidence="16">Belongs to the SEDS family. FtsW subfamily.</text>
</comment>
<evidence type="ECO:0000256" key="14">
    <source>
        <dbReference type="ARBA" id="ARBA00032370"/>
    </source>
</evidence>
<keyword evidence="10 22" id="KW-1133">Transmembrane helix</keyword>